<dbReference type="InterPro" id="IPR000440">
    <property type="entry name" value="NADH_UbQ/plastoQ_OxRdtase_su3"/>
</dbReference>
<protein>
    <recommendedName>
        <fullName evidence="3 9">NADH-ubiquinone oxidoreductase chain 3</fullName>
        <ecNumber evidence="9">7.1.1.2</ecNumber>
    </recommendedName>
</protein>
<evidence type="ECO:0000256" key="5">
    <source>
        <dbReference type="ARBA" id="ARBA00022692"/>
    </source>
</evidence>
<dbReference type="Gene3D" id="1.20.58.1610">
    <property type="entry name" value="NADH:ubiquinone/plastoquinone oxidoreductase, chain 3"/>
    <property type="match status" value="1"/>
</dbReference>
<dbReference type="PANTHER" id="PTHR11058:SF9">
    <property type="entry name" value="NADH-UBIQUINONE OXIDOREDUCTASE CHAIN 3"/>
    <property type="match status" value="1"/>
</dbReference>
<dbReference type="GO" id="GO:0030964">
    <property type="term" value="C:NADH dehydrogenase complex"/>
    <property type="evidence" value="ECO:0007669"/>
    <property type="project" value="TreeGrafter"/>
</dbReference>
<dbReference type="GO" id="GO:0008137">
    <property type="term" value="F:NADH dehydrogenase (ubiquinone) activity"/>
    <property type="evidence" value="ECO:0007669"/>
    <property type="project" value="UniProtKB-UniRule"/>
</dbReference>
<accession>A0A0S2LT25</accession>
<gene>
    <name evidence="10" type="primary">ND3</name>
</gene>
<evidence type="ECO:0000256" key="9">
    <source>
        <dbReference type="RuleBase" id="RU003640"/>
    </source>
</evidence>
<keyword evidence="5 9" id="KW-0812">Transmembrane</keyword>
<proteinExistence type="inferred from homology"/>
<keyword evidence="9" id="KW-0830">Ubiquinone</keyword>
<keyword evidence="9" id="KW-0520">NAD</keyword>
<evidence type="ECO:0000256" key="4">
    <source>
        <dbReference type="ARBA" id="ARBA00022448"/>
    </source>
</evidence>
<comment type="similarity">
    <text evidence="2 9">Belongs to the complex I subunit 3 family.</text>
</comment>
<keyword evidence="9" id="KW-0249">Electron transport</keyword>
<evidence type="ECO:0000256" key="8">
    <source>
        <dbReference type="ARBA" id="ARBA00049551"/>
    </source>
</evidence>
<feature type="transmembrane region" description="Helical" evidence="9">
    <location>
        <begin position="6"/>
        <end position="28"/>
    </location>
</feature>
<feature type="transmembrane region" description="Helical" evidence="9">
    <location>
        <begin position="96"/>
        <end position="116"/>
    </location>
</feature>
<evidence type="ECO:0000313" key="10">
    <source>
        <dbReference type="EMBL" id="ALO64651.1"/>
    </source>
</evidence>
<comment type="function">
    <text evidence="9">Core subunit of the mitochondrial membrane respiratory chain NADH dehydrogenase (Complex I) which catalyzes electron transfer from NADH through the respiratory chain, using ubiquinone as an electron acceptor. Essential for the catalytic activity of complex I.</text>
</comment>
<evidence type="ECO:0000256" key="2">
    <source>
        <dbReference type="ARBA" id="ARBA00008472"/>
    </source>
</evidence>
<evidence type="ECO:0000256" key="1">
    <source>
        <dbReference type="ARBA" id="ARBA00004370"/>
    </source>
</evidence>
<comment type="subcellular location">
    <subcellularLocation>
        <location evidence="1">Membrane</location>
    </subcellularLocation>
    <subcellularLocation>
        <location evidence="9">Mitochondrion membrane</location>
        <topology evidence="9">Multi-pass membrane protein</topology>
    </subcellularLocation>
</comment>
<reference evidence="10" key="1">
    <citation type="submission" date="2015-06" db="EMBL/GenBank/DDBJ databases">
        <title>High-throughput detection of wild bee species with mitogenome skimming and resequencing (mt-S/R).</title>
        <authorList>
            <person name="Tang M."/>
            <person name="Hardman C."/>
            <person name="Ji Y."/>
            <person name="Meng G."/>
            <person name="Liu S."/>
            <person name="Tan M."/>
            <person name="Yang S."/>
            <person name="Yang C."/>
            <person name="Moss E."/>
            <person name="Nevard T."/>
            <person name="Potts S.G."/>
            <person name="Zhou X."/>
            <person name="Yu D.W."/>
        </authorList>
    </citation>
    <scope>NUCLEOTIDE SEQUENCE</scope>
</reference>
<sequence>MYMMMNLIYILLIMLIIPIIIMMLNLFFSMNMKKNREKMLPFECGFDPLTNSRLPFSIQFYMITLMFLIFDIEIILMIPFMKLINLFYNMNTNLTFMLFLMILMLTLWLEWSFNLLKWIN</sequence>
<name>A0A0S2LT25_9HYME</name>
<dbReference type="InterPro" id="IPR038430">
    <property type="entry name" value="NDAH_ubi_oxred_su3_sf"/>
</dbReference>
<feature type="transmembrane region" description="Helical" evidence="9">
    <location>
        <begin position="60"/>
        <end position="84"/>
    </location>
</feature>
<dbReference type="PANTHER" id="PTHR11058">
    <property type="entry name" value="NADH-UBIQUINONE OXIDOREDUCTASE CHAIN 3"/>
    <property type="match status" value="1"/>
</dbReference>
<keyword evidence="7 9" id="KW-0472">Membrane</keyword>
<keyword evidence="6 9" id="KW-1133">Transmembrane helix</keyword>
<dbReference type="GO" id="GO:0031966">
    <property type="term" value="C:mitochondrial membrane"/>
    <property type="evidence" value="ECO:0007669"/>
    <property type="project" value="UniProtKB-SubCell"/>
</dbReference>
<evidence type="ECO:0000256" key="6">
    <source>
        <dbReference type="ARBA" id="ARBA00022989"/>
    </source>
</evidence>
<evidence type="ECO:0000256" key="7">
    <source>
        <dbReference type="ARBA" id="ARBA00023136"/>
    </source>
</evidence>
<evidence type="ECO:0000256" key="3">
    <source>
        <dbReference type="ARBA" id="ARBA00021007"/>
    </source>
</evidence>
<geneLocation type="mitochondrion" evidence="10"/>
<dbReference type="EC" id="7.1.1.2" evidence="9"/>
<keyword evidence="9 10" id="KW-0496">Mitochondrion</keyword>
<keyword evidence="4 9" id="KW-0813">Transport</keyword>
<keyword evidence="9" id="KW-1278">Translocase</keyword>
<dbReference type="AlphaFoldDB" id="A0A0S2LT25"/>
<organism evidence="10">
    <name type="scientific">Hylaeus dilatatus</name>
    <dbReference type="NCBI Taxonomy" id="1542591"/>
    <lineage>
        <taxon>Eukaryota</taxon>
        <taxon>Metazoa</taxon>
        <taxon>Ecdysozoa</taxon>
        <taxon>Arthropoda</taxon>
        <taxon>Hexapoda</taxon>
        <taxon>Insecta</taxon>
        <taxon>Pterygota</taxon>
        <taxon>Neoptera</taxon>
        <taxon>Endopterygota</taxon>
        <taxon>Hymenoptera</taxon>
        <taxon>Apocrita</taxon>
        <taxon>Aculeata</taxon>
        <taxon>Apoidea</taxon>
        <taxon>Anthophila</taxon>
        <taxon>Colletidae</taxon>
        <taxon>Hylaeinae</taxon>
        <taxon>Hylaeus</taxon>
        <taxon>Lambdopsis</taxon>
    </lineage>
</organism>
<comment type="catalytic activity">
    <reaction evidence="8 9">
        <text>a ubiquinone + NADH + 5 H(+)(in) = a ubiquinol + NAD(+) + 4 H(+)(out)</text>
        <dbReference type="Rhea" id="RHEA:29091"/>
        <dbReference type="Rhea" id="RHEA-COMP:9565"/>
        <dbReference type="Rhea" id="RHEA-COMP:9566"/>
        <dbReference type="ChEBI" id="CHEBI:15378"/>
        <dbReference type="ChEBI" id="CHEBI:16389"/>
        <dbReference type="ChEBI" id="CHEBI:17976"/>
        <dbReference type="ChEBI" id="CHEBI:57540"/>
        <dbReference type="ChEBI" id="CHEBI:57945"/>
        <dbReference type="EC" id="7.1.1.2"/>
    </reaction>
</comment>
<dbReference type="Pfam" id="PF00507">
    <property type="entry name" value="Oxidored_q4"/>
    <property type="match status" value="1"/>
</dbReference>
<dbReference type="EMBL" id="KT164646">
    <property type="protein sequence ID" value="ALO64651.1"/>
    <property type="molecule type" value="Genomic_DNA"/>
</dbReference>
<keyword evidence="9" id="KW-0679">Respiratory chain</keyword>